<feature type="transmembrane region" description="Helical" evidence="4">
    <location>
        <begin position="45"/>
        <end position="64"/>
    </location>
</feature>
<keyword evidence="2 6" id="KW-0418">Kinase</keyword>
<dbReference type="OrthoDB" id="9797605at2"/>
<proteinExistence type="predicted"/>
<dbReference type="Gene3D" id="1.20.5.1930">
    <property type="match status" value="1"/>
</dbReference>
<dbReference type="CDD" id="cd16917">
    <property type="entry name" value="HATPase_UhpB-NarQ-NarX-like"/>
    <property type="match status" value="1"/>
</dbReference>
<feature type="domain" description="Signal transduction histidine kinase subgroup 3 dimerisation and phosphoacceptor" evidence="5">
    <location>
        <begin position="180"/>
        <end position="245"/>
    </location>
</feature>
<keyword evidence="4" id="KW-0812">Transmembrane</keyword>
<evidence type="ECO:0000313" key="7">
    <source>
        <dbReference type="Proteomes" id="UP000095230"/>
    </source>
</evidence>
<feature type="transmembrane region" description="Helical" evidence="4">
    <location>
        <begin position="112"/>
        <end position="130"/>
    </location>
</feature>
<evidence type="ECO:0000256" key="3">
    <source>
        <dbReference type="ARBA" id="ARBA00023012"/>
    </source>
</evidence>
<keyword evidence="4" id="KW-1133">Transmembrane helix</keyword>
<feature type="transmembrane region" description="Helical" evidence="4">
    <location>
        <begin position="21"/>
        <end position="39"/>
    </location>
</feature>
<feature type="transmembrane region" description="Helical" evidence="4">
    <location>
        <begin position="76"/>
        <end position="106"/>
    </location>
</feature>
<dbReference type="Gene3D" id="3.30.565.10">
    <property type="entry name" value="Histidine kinase-like ATPase, C-terminal domain"/>
    <property type="match status" value="1"/>
</dbReference>
<evidence type="ECO:0000256" key="1">
    <source>
        <dbReference type="ARBA" id="ARBA00022679"/>
    </source>
</evidence>
<keyword evidence="3" id="KW-0902">Two-component regulatory system</keyword>
<evidence type="ECO:0000313" key="6">
    <source>
        <dbReference type="EMBL" id="OEG73840.1"/>
    </source>
</evidence>
<protein>
    <submittedName>
        <fullName evidence="6">Histidine kinase</fullName>
    </submittedName>
</protein>
<dbReference type="EMBL" id="MCBT01000033">
    <property type="protein sequence ID" value="OEG73840.1"/>
    <property type="molecule type" value="Genomic_DNA"/>
</dbReference>
<gene>
    <name evidence="6" type="ORF">BEL05_15430</name>
</gene>
<dbReference type="STRING" id="23.BEL05_15430"/>
<dbReference type="InterPro" id="IPR011712">
    <property type="entry name" value="Sig_transdc_His_kin_sub3_dim/P"/>
</dbReference>
<dbReference type="Proteomes" id="UP000095230">
    <property type="component" value="Unassembled WGS sequence"/>
</dbReference>
<evidence type="ECO:0000256" key="4">
    <source>
        <dbReference type="SAM" id="Phobius"/>
    </source>
</evidence>
<evidence type="ECO:0000259" key="5">
    <source>
        <dbReference type="Pfam" id="PF07730"/>
    </source>
</evidence>
<dbReference type="GO" id="GO:0016020">
    <property type="term" value="C:membrane"/>
    <property type="evidence" value="ECO:0007669"/>
    <property type="project" value="InterPro"/>
</dbReference>
<feature type="transmembrane region" description="Helical" evidence="4">
    <location>
        <begin position="137"/>
        <end position="154"/>
    </location>
</feature>
<reference evidence="6 7" key="1">
    <citation type="submission" date="2016-07" db="EMBL/GenBank/DDBJ databases">
        <title>Whole-genome of two Shewanella species isolated from a digestive organ of sea cucumber Apostichopus japonicus Selenka 1867.</title>
        <authorList>
            <person name="Hong H.-H."/>
            <person name="Choi H."/>
            <person name="Cheon S."/>
            <person name="Oh J.-S."/>
            <person name="Lee H.-G."/>
            <person name="Park C."/>
        </authorList>
    </citation>
    <scope>NUCLEOTIDE SEQUENCE [LARGE SCALE GENOMIC DNA]</scope>
    <source>
        <strain evidence="6 7">CSB03KR</strain>
    </source>
</reference>
<organism evidence="6 7">
    <name type="scientific">Shewanella colwelliana</name>
    <name type="common">Alteromonas colwelliana</name>
    <dbReference type="NCBI Taxonomy" id="23"/>
    <lineage>
        <taxon>Bacteria</taxon>
        <taxon>Pseudomonadati</taxon>
        <taxon>Pseudomonadota</taxon>
        <taxon>Gammaproteobacteria</taxon>
        <taxon>Alteromonadales</taxon>
        <taxon>Shewanellaceae</taxon>
        <taxon>Shewanella</taxon>
    </lineage>
</organism>
<dbReference type="PANTHER" id="PTHR24421:SF63">
    <property type="entry name" value="SENSOR HISTIDINE KINASE DESK"/>
    <property type="match status" value="1"/>
</dbReference>
<dbReference type="RefSeq" id="WP_069671203.1">
    <property type="nucleotide sequence ID" value="NZ_BPFF01000018.1"/>
</dbReference>
<dbReference type="GO" id="GO:0046983">
    <property type="term" value="F:protein dimerization activity"/>
    <property type="evidence" value="ECO:0007669"/>
    <property type="project" value="InterPro"/>
</dbReference>
<sequence>MNKAQTCSNNQLDTEHKVEDKLAWVYLINLGFYLIPLFVQSMPIWQIALSLIVLVPFIYCYFWAYRSPSHQVYKPILAMIAIGIAITPINTGSLSLFTFAGFFIGFNYSLRHAFYCLIGLATMLALLCSLLDLHHYFLIYGTALVTGVGFFGVAERKRVAAKIAQRQSQQEISQLATMLERERIARDLHDIMGHSLSSISLKAELAQKLLAKNRVEQASAELSELNTIARDSLSQIRQTVSGYKHKGFTAVLTQLCQSLRDKGMSVTLTGEIPQLDEAVETHLILSVTELCNNIIRHSKGTHCDINLSQTEHEIAIAVTDNAATKSLTEGNGLTGIRERMAQLGGTLDYQLEATTQFTLTLPRQGHASK</sequence>
<accession>A0A1E5ITJ7</accession>
<dbReference type="PANTHER" id="PTHR24421">
    <property type="entry name" value="NITRATE/NITRITE SENSOR PROTEIN NARX-RELATED"/>
    <property type="match status" value="1"/>
</dbReference>
<dbReference type="InterPro" id="IPR050482">
    <property type="entry name" value="Sensor_HK_TwoCompSys"/>
</dbReference>
<comment type="caution">
    <text evidence="6">The sequence shown here is derived from an EMBL/GenBank/DDBJ whole genome shotgun (WGS) entry which is preliminary data.</text>
</comment>
<keyword evidence="4" id="KW-0472">Membrane</keyword>
<dbReference type="GO" id="GO:0000155">
    <property type="term" value="F:phosphorelay sensor kinase activity"/>
    <property type="evidence" value="ECO:0007669"/>
    <property type="project" value="InterPro"/>
</dbReference>
<dbReference type="AlphaFoldDB" id="A0A1E5ITJ7"/>
<evidence type="ECO:0000256" key="2">
    <source>
        <dbReference type="ARBA" id="ARBA00022777"/>
    </source>
</evidence>
<dbReference type="InterPro" id="IPR036890">
    <property type="entry name" value="HATPase_C_sf"/>
</dbReference>
<dbReference type="Pfam" id="PF07730">
    <property type="entry name" value="HisKA_3"/>
    <property type="match status" value="1"/>
</dbReference>
<keyword evidence="1" id="KW-0808">Transferase</keyword>
<dbReference type="SUPFAM" id="SSF55874">
    <property type="entry name" value="ATPase domain of HSP90 chaperone/DNA topoisomerase II/histidine kinase"/>
    <property type="match status" value="1"/>
</dbReference>
<name>A0A1E5ITJ7_SHECO</name>